<accession>A0A0T7G2Q6</accession>
<organism evidence="2 3">
    <name type="scientific">Neorhizobium galegae bv. officinalis</name>
    <dbReference type="NCBI Taxonomy" id="323656"/>
    <lineage>
        <taxon>Bacteria</taxon>
        <taxon>Pseudomonadati</taxon>
        <taxon>Pseudomonadota</taxon>
        <taxon>Alphaproteobacteria</taxon>
        <taxon>Hyphomicrobiales</taxon>
        <taxon>Rhizobiaceae</taxon>
        <taxon>Rhizobium/Agrobacterium group</taxon>
        <taxon>Neorhizobium</taxon>
    </lineage>
</organism>
<reference evidence="2 3" key="1">
    <citation type="submission" date="2014-08" db="EMBL/GenBank/DDBJ databases">
        <authorList>
            <person name="Chen Y.-H."/>
        </authorList>
    </citation>
    <scope>NUCLEOTIDE SEQUENCE [LARGE SCALE GENOMIC DNA]</scope>
</reference>
<dbReference type="EMBL" id="CCRH01000037">
    <property type="protein sequence ID" value="CDZ41594.1"/>
    <property type="molecule type" value="Genomic_DNA"/>
</dbReference>
<evidence type="ECO:0000313" key="2">
    <source>
        <dbReference type="EMBL" id="CDZ41594.1"/>
    </source>
</evidence>
<feature type="compositionally biased region" description="Pro residues" evidence="1">
    <location>
        <begin position="94"/>
        <end position="108"/>
    </location>
</feature>
<dbReference type="Proteomes" id="UP000046176">
    <property type="component" value="Unassembled WGS sequence"/>
</dbReference>
<evidence type="ECO:0000313" key="3">
    <source>
        <dbReference type="Proteomes" id="UP000046176"/>
    </source>
</evidence>
<dbReference type="PROSITE" id="PS00018">
    <property type="entry name" value="EF_HAND_1"/>
    <property type="match status" value="1"/>
</dbReference>
<gene>
    <name evidence="2" type="ORF">NGAL_HAMBI1145_59700</name>
</gene>
<protein>
    <recommendedName>
        <fullName evidence="4">EF-hand domain-containing protein</fullName>
    </recommendedName>
</protein>
<dbReference type="AlphaFoldDB" id="A0A0T7G2Q6"/>
<dbReference type="InterPro" id="IPR018247">
    <property type="entry name" value="EF_Hand_1_Ca_BS"/>
</dbReference>
<feature type="region of interest" description="Disordered" evidence="1">
    <location>
        <begin position="75"/>
        <end position="164"/>
    </location>
</feature>
<feature type="compositionally biased region" description="Basic and acidic residues" evidence="1">
    <location>
        <begin position="140"/>
        <end position="156"/>
    </location>
</feature>
<sequence>MAFQDWVLQAATEYGVHRVLGWLPGAAKRGGTAAAAWALSDSGLKWLSSTAVVVLSVGAGLSFYLPGGNVEQPREINPSPLVMNPKPHEDGPRFGPPVALPLPSPAIAPPHTASAGEKTTPPKRAAARDEKPKASSTRKGKMEASNRETRPVKRSEVAQASSLARREPTLLERFTAGGNGAGGISSDGGDCPIVFDYNRTGQIETTSETTSKDKRTPVEPARLKVMFDLKGNGTPLPYEWILPGDALPVDNRDGRAPTDMNGKRLFGDEDGKYQSGYEKFAAWDHDGNGVLEGAELSGLDLWFDNGDAVVQDGELIPATQAGVKVIPIHYNVETNEQGQRFMRSSLLLEDGTRLMSEDVWFKHGSAADTVGL</sequence>
<name>A0A0T7G2Q6_NEOGA</name>
<proteinExistence type="predicted"/>
<dbReference type="RefSeq" id="WP_172745703.1">
    <property type="nucleotide sequence ID" value="NZ_CCRH01000037.1"/>
</dbReference>
<evidence type="ECO:0000256" key="1">
    <source>
        <dbReference type="SAM" id="MobiDB-lite"/>
    </source>
</evidence>
<evidence type="ECO:0008006" key="4">
    <source>
        <dbReference type="Google" id="ProtNLM"/>
    </source>
</evidence>